<dbReference type="EMBL" id="MU854643">
    <property type="protein sequence ID" value="KAK4032145.1"/>
    <property type="molecule type" value="Genomic_DNA"/>
</dbReference>
<keyword evidence="3" id="KW-1185">Reference proteome</keyword>
<feature type="signal peptide" evidence="1">
    <location>
        <begin position="1"/>
        <end position="19"/>
    </location>
</feature>
<feature type="chain" id="PRO_5042845305" evidence="1">
    <location>
        <begin position="20"/>
        <end position="118"/>
    </location>
</feature>
<organism evidence="2 3">
    <name type="scientific">Parachaetomium inaequale</name>
    <dbReference type="NCBI Taxonomy" id="2588326"/>
    <lineage>
        <taxon>Eukaryota</taxon>
        <taxon>Fungi</taxon>
        <taxon>Dikarya</taxon>
        <taxon>Ascomycota</taxon>
        <taxon>Pezizomycotina</taxon>
        <taxon>Sordariomycetes</taxon>
        <taxon>Sordariomycetidae</taxon>
        <taxon>Sordariales</taxon>
        <taxon>Chaetomiaceae</taxon>
        <taxon>Parachaetomium</taxon>
    </lineage>
</organism>
<keyword evidence="1" id="KW-0732">Signal</keyword>
<comment type="caution">
    <text evidence="2">The sequence shown here is derived from an EMBL/GenBank/DDBJ whole genome shotgun (WGS) entry which is preliminary data.</text>
</comment>
<reference evidence="3" key="1">
    <citation type="journal article" date="2023" name="Mol. Phylogenet. Evol.">
        <title>Genome-scale phylogeny and comparative genomics of the fungal order Sordariales.</title>
        <authorList>
            <person name="Hensen N."/>
            <person name="Bonometti L."/>
            <person name="Westerberg I."/>
            <person name="Brannstrom I.O."/>
            <person name="Guillou S."/>
            <person name="Cros-Aarteil S."/>
            <person name="Calhoun S."/>
            <person name="Haridas S."/>
            <person name="Kuo A."/>
            <person name="Mondo S."/>
            <person name="Pangilinan J."/>
            <person name="Riley R."/>
            <person name="LaButti K."/>
            <person name="Andreopoulos B."/>
            <person name="Lipzen A."/>
            <person name="Chen C."/>
            <person name="Yan M."/>
            <person name="Daum C."/>
            <person name="Ng V."/>
            <person name="Clum A."/>
            <person name="Steindorff A."/>
            <person name="Ohm R.A."/>
            <person name="Martin F."/>
            <person name="Silar P."/>
            <person name="Natvig D.O."/>
            <person name="Lalanne C."/>
            <person name="Gautier V."/>
            <person name="Ament-Velasquez S.L."/>
            <person name="Kruys A."/>
            <person name="Hutchinson M.I."/>
            <person name="Powell A.J."/>
            <person name="Barry K."/>
            <person name="Miller A.N."/>
            <person name="Grigoriev I.V."/>
            <person name="Debuchy R."/>
            <person name="Gladieux P."/>
            <person name="Hiltunen Thoren M."/>
            <person name="Johannesson H."/>
        </authorList>
    </citation>
    <scope>NUCLEOTIDE SEQUENCE [LARGE SCALE GENOMIC DNA]</scope>
    <source>
        <strain evidence="3">CBS 284.82</strain>
    </source>
</reference>
<evidence type="ECO:0000313" key="3">
    <source>
        <dbReference type="Proteomes" id="UP001303115"/>
    </source>
</evidence>
<dbReference type="AlphaFoldDB" id="A0AAN6SM34"/>
<dbReference type="Proteomes" id="UP001303115">
    <property type="component" value="Unassembled WGS sequence"/>
</dbReference>
<name>A0AAN6SM34_9PEZI</name>
<gene>
    <name evidence="2" type="ORF">C8A01DRAFT_20748</name>
</gene>
<accession>A0AAN6SM34</accession>
<protein>
    <submittedName>
        <fullName evidence="2">Uncharacterized protein</fullName>
    </submittedName>
</protein>
<evidence type="ECO:0000313" key="2">
    <source>
        <dbReference type="EMBL" id="KAK4032145.1"/>
    </source>
</evidence>
<evidence type="ECO:0000256" key="1">
    <source>
        <dbReference type="SAM" id="SignalP"/>
    </source>
</evidence>
<sequence length="118" mass="12538">MQLSSIALAIVGLSATVAADYIAVVDSATDDRAPTGIFVGGFGSYAVDASDGCRSNTGVPGMNTLCFGWSGFNRRGHFIFDGQAKRCFRMLDELGVSTNPGLPNGYLLSQWAELACYW</sequence>
<proteinExistence type="predicted"/>